<organism evidence="4 5">
    <name type="scientific">Labeo rohita</name>
    <name type="common">Indian major carp</name>
    <name type="synonym">Cyprinus rohita</name>
    <dbReference type="NCBI Taxonomy" id="84645"/>
    <lineage>
        <taxon>Eukaryota</taxon>
        <taxon>Metazoa</taxon>
        <taxon>Chordata</taxon>
        <taxon>Craniata</taxon>
        <taxon>Vertebrata</taxon>
        <taxon>Euteleostomi</taxon>
        <taxon>Actinopterygii</taxon>
        <taxon>Neopterygii</taxon>
        <taxon>Teleostei</taxon>
        <taxon>Ostariophysi</taxon>
        <taxon>Cypriniformes</taxon>
        <taxon>Cyprinidae</taxon>
        <taxon>Labeoninae</taxon>
        <taxon>Labeonini</taxon>
        <taxon>Labeo</taxon>
    </lineage>
</organism>
<dbReference type="SMART" id="SM00409">
    <property type="entry name" value="IG"/>
    <property type="match status" value="2"/>
</dbReference>
<protein>
    <submittedName>
        <fullName evidence="4">Carcinoembryonic antigen-related cell adhesion molecule 3</fullName>
    </submittedName>
</protein>
<keyword evidence="2" id="KW-0472">Membrane</keyword>
<evidence type="ECO:0000313" key="5">
    <source>
        <dbReference type="Proteomes" id="UP000830375"/>
    </source>
</evidence>
<dbReference type="InterPro" id="IPR003599">
    <property type="entry name" value="Ig_sub"/>
</dbReference>
<keyword evidence="2" id="KW-0812">Transmembrane</keyword>
<dbReference type="InterPro" id="IPR013106">
    <property type="entry name" value="Ig_V-set"/>
</dbReference>
<name>A0ABQ8LLE3_LABRO</name>
<keyword evidence="2" id="KW-1133">Transmembrane helix</keyword>
<dbReference type="InterPro" id="IPR007110">
    <property type="entry name" value="Ig-like_dom"/>
</dbReference>
<dbReference type="PANTHER" id="PTHR21063">
    <property type="entry name" value="LFA-3"/>
    <property type="match status" value="1"/>
</dbReference>
<dbReference type="SUPFAM" id="SSF48726">
    <property type="entry name" value="Immunoglobulin"/>
    <property type="match status" value="2"/>
</dbReference>
<evidence type="ECO:0000256" key="2">
    <source>
        <dbReference type="SAM" id="Phobius"/>
    </source>
</evidence>
<dbReference type="EMBL" id="JACTAM010000022">
    <property type="protein sequence ID" value="KAI2650681.1"/>
    <property type="molecule type" value="Genomic_DNA"/>
</dbReference>
<evidence type="ECO:0000313" key="4">
    <source>
        <dbReference type="EMBL" id="KAI2650681.1"/>
    </source>
</evidence>
<dbReference type="Gene3D" id="2.60.40.10">
    <property type="entry name" value="Immunoglobulins"/>
    <property type="match status" value="2"/>
</dbReference>
<reference evidence="4 5" key="1">
    <citation type="submission" date="2022-01" db="EMBL/GenBank/DDBJ databases">
        <title>A high-quality chromosome-level genome assembly of rohu carp, Labeo rohita.</title>
        <authorList>
            <person name="Arick M.A. II"/>
            <person name="Hsu C.-Y."/>
            <person name="Magbanua Z."/>
            <person name="Pechanova O."/>
            <person name="Grover C."/>
            <person name="Miller E."/>
            <person name="Thrash A."/>
            <person name="Ezzel L."/>
            <person name="Alam S."/>
            <person name="Benzie J."/>
            <person name="Hamilton M."/>
            <person name="Karsi A."/>
            <person name="Lawrence M.L."/>
            <person name="Peterson D.G."/>
        </authorList>
    </citation>
    <scope>NUCLEOTIDE SEQUENCE [LARGE SCALE GENOMIC DNA]</scope>
    <source>
        <strain evidence="5">BAU-BD-2019</strain>
        <tissue evidence="4">Blood</tissue>
    </source>
</reference>
<dbReference type="PANTHER" id="PTHR21063:SF4">
    <property type="entry name" value="CD48 ANTIGEN-RELATED"/>
    <property type="match status" value="1"/>
</dbReference>
<feature type="domain" description="Ig-like" evidence="3">
    <location>
        <begin position="1"/>
        <end position="95"/>
    </location>
</feature>
<dbReference type="InterPro" id="IPR013783">
    <property type="entry name" value="Ig-like_fold"/>
</dbReference>
<dbReference type="PROSITE" id="PS50835">
    <property type="entry name" value="IG_LIKE"/>
    <property type="match status" value="1"/>
</dbReference>
<dbReference type="Pfam" id="PF07686">
    <property type="entry name" value="V-set"/>
    <property type="match status" value="1"/>
</dbReference>
<evidence type="ECO:0000256" key="1">
    <source>
        <dbReference type="SAM" id="MobiDB-lite"/>
    </source>
</evidence>
<dbReference type="InterPro" id="IPR036179">
    <property type="entry name" value="Ig-like_dom_sf"/>
</dbReference>
<evidence type="ECO:0000259" key="3">
    <source>
        <dbReference type="PROSITE" id="PS50835"/>
    </source>
</evidence>
<dbReference type="Proteomes" id="UP000830375">
    <property type="component" value="Unassembled WGS sequence"/>
</dbReference>
<accession>A0ABQ8LLE3</accession>
<keyword evidence="5" id="KW-1185">Reference proteome</keyword>
<gene>
    <name evidence="4" type="ORF">H4Q32_000721</name>
</gene>
<sequence length="443" mass="49706">MEGDSITLYSDVTTTQQEEILWYFNDTRIAVITGDLSRICTDVQCNEGNERFRDRLYLENQTGSLTIMNINTADTGLYQLKIFSSNSSISEKTFSIMVLDAPDAELGKGKTISAMEGEYVTLDPDVIRNPNDVMTWYFNDTFIAEITGDQSKICTEDQCRERFRDRLKLDHQTGSLIITNTRTTDSGDYKVLIISRIVQHSISITSLKIFIVTVIECFPPVSALVSNEDCLSLSVPDSGLSLAAVAGICVCGVLLFVVTAAAGVIYYCKRRQAGQNDITTQSRDRSGPQELSPNLSAPMLRSPEGSETEAARYQDLHTRFESFGMFATTQQRRIAALLGPFEELRLEIKFCHTVQFERKTNPKTECLVEGGSARSPLQSVTIATLRCGMWRCLKCTSESTRPHRQNRGVGKSTLKWRRGFTEVFLACWWNAAAKFKFKVGFYD</sequence>
<feature type="transmembrane region" description="Helical" evidence="2">
    <location>
        <begin position="240"/>
        <end position="268"/>
    </location>
</feature>
<proteinExistence type="predicted"/>
<comment type="caution">
    <text evidence="4">The sequence shown here is derived from an EMBL/GenBank/DDBJ whole genome shotgun (WGS) entry which is preliminary data.</text>
</comment>
<feature type="region of interest" description="Disordered" evidence="1">
    <location>
        <begin position="277"/>
        <end position="308"/>
    </location>
</feature>